<feature type="compositionally biased region" description="Low complexity" evidence="1">
    <location>
        <begin position="19"/>
        <end position="30"/>
    </location>
</feature>
<name>A0A3S2WAH5_9ACTN</name>
<dbReference type="Proteomes" id="UP000283128">
    <property type="component" value="Unassembled WGS sequence"/>
</dbReference>
<keyword evidence="3" id="KW-1185">Reference proteome</keyword>
<evidence type="ECO:0000256" key="1">
    <source>
        <dbReference type="SAM" id="MobiDB-lite"/>
    </source>
</evidence>
<gene>
    <name evidence="2" type="ORF">EOT10_33015</name>
</gene>
<protein>
    <submittedName>
        <fullName evidence="2">Uncharacterized protein</fullName>
    </submittedName>
</protein>
<feature type="region of interest" description="Disordered" evidence="1">
    <location>
        <begin position="71"/>
        <end position="91"/>
    </location>
</feature>
<feature type="region of interest" description="Disordered" evidence="1">
    <location>
        <begin position="1"/>
        <end position="46"/>
    </location>
</feature>
<evidence type="ECO:0000313" key="2">
    <source>
        <dbReference type="EMBL" id="RVU17923.1"/>
    </source>
</evidence>
<organism evidence="2 3">
    <name type="scientific">Streptomyces antnestii</name>
    <dbReference type="NCBI Taxonomy" id="2494256"/>
    <lineage>
        <taxon>Bacteria</taxon>
        <taxon>Bacillati</taxon>
        <taxon>Actinomycetota</taxon>
        <taxon>Actinomycetes</taxon>
        <taxon>Kitasatosporales</taxon>
        <taxon>Streptomycetaceae</taxon>
        <taxon>Streptomyces</taxon>
    </lineage>
</organism>
<dbReference type="AlphaFoldDB" id="A0A3S2WAH5"/>
<sequence>MASAPPPIISQRRRRLRASDASASAAQSGPCEPPLPPGPHWGPPCPKLMGRILEGGGVLVRCRLRRGAVTLARAGPSGAADPAMPGSRSAF</sequence>
<evidence type="ECO:0000313" key="3">
    <source>
        <dbReference type="Proteomes" id="UP000283128"/>
    </source>
</evidence>
<dbReference type="EMBL" id="RZYA01000022">
    <property type="protein sequence ID" value="RVU17923.1"/>
    <property type="molecule type" value="Genomic_DNA"/>
</dbReference>
<accession>A0A3S2WAH5</accession>
<comment type="caution">
    <text evidence="2">The sequence shown here is derived from an EMBL/GenBank/DDBJ whole genome shotgun (WGS) entry which is preliminary data.</text>
</comment>
<feature type="compositionally biased region" description="Pro residues" evidence="1">
    <location>
        <begin position="31"/>
        <end position="46"/>
    </location>
</feature>
<reference evidence="2 3" key="1">
    <citation type="submission" date="2019-01" db="EMBL/GenBank/DDBJ databases">
        <title>Genome sequences of Streptomyces and Rhizobium isolates collected from root and soil.</title>
        <authorList>
            <person name="Chhettri S."/>
            <person name="Sevigny J.L."/>
            <person name="Sen A."/>
            <person name="Ennis N."/>
            <person name="Tisa L."/>
        </authorList>
    </citation>
    <scope>NUCLEOTIDE SEQUENCE [LARGE SCALE GENOMIC DNA]</scope>
    <source>
        <strain evidence="2 3">San01</strain>
    </source>
</reference>
<proteinExistence type="predicted"/>